<keyword evidence="4" id="KW-0143">Chaperone</keyword>
<dbReference type="InterPro" id="IPR025734">
    <property type="entry name" value="EspG"/>
</dbReference>
<evidence type="ECO:0000256" key="3">
    <source>
        <dbReference type="ARBA" id="ARBA00022490"/>
    </source>
</evidence>
<protein>
    <recommendedName>
        <fullName evidence="7">ESX secretion-associated protein EspG</fullName>
    </recommendedName>
</protein>
<sequence>MGGTAFVGRPGPRAAGPQPATSLEITAEGLWLVQALCAVETLPAVLVCRPFVSECGVPESHPGYAVLHEAGVLFDGDAVHPQVKLWMETLGNPDVVLSCLIHRGGEHLRVAIARRGDVTVAAARHGENVTVESLGPGMTLAGLVQRVLPLCGPAVAPASFDAVTVPTADLLSSLAQVLRGEHSPMVALGRLGMDADQHRIVTLAADHPVMELSMVVVTHGSNHQMQVSKTAATVTDTSAGRVVSGPVRSESGSWWTLIAPGSDAAILSALKSVMSTVGLADWSATPKPGR</sequence>
<dbReference type="Proteomes" id="UP000034150">
    <property type="component" value="Unassembled WGS sequence"/>
</dbReference>
<proteinExistence type="inferred from homology"/>
<comment type="subcellular location">
    <subcellularLocation>
        <location evidence="1">Cytoplasm</location>
    </subcellularLocation>
</comment>
<dbReference type="GO" id="GO:0005737">
    <property type="term" value="C:cytoplasm"/>
    <property type="evidence" value="ECO:0007669"/>
    <property type="project" value="UniProtKB-SubCell"/>
</dbReference>
<dbReference type="OrthoDB" id="4525561at2"/>
<organism evidence="5 6">
    <name type="scientific">Mycolicibacterium obuense</name>
    <dbReference type="NCBI Taxonomy" id="1807"/>
    <lineage>
        <taxon>Bacteria</taxon>
        <taxon>Bacillati</taxon>
        <taxon>Actinomycetota</taxon>
        <taxon>Actinomycetes</taxon>
        <taxon>Mycobacteriales</taxon>
        <taxon>Mycobacteriaceae</taxon>
        <taxon>Mycolicibacterium</taxon>
    </lineage>
</organism>
<evidence type="ECO:0000313" key="5">
    <source>
        <dbReference type="EMBL" id="KKF00439.1"/>
    </source>
</evidence>
<dbReference type="EMBL" id="LAUZ02000069">
    <property type="protein sequence ID" value="KKF00439.1"/>
    <property type="molecule type" value="Genomic_DNA"/>
</dbReference>
<comment type="caution">
    <text evidence="5">The sequence shown here is derived from an EMBL/GenBank/DDBJ whole genome shotgun (WGS) entry which is preliminary data.</text>
</comment>
<dbReference type="PATRIC" id="fig|1807.13.peg.4656"/>
<keyword evidence="3" id="KW-0963">Cytoplasm</keyword>
<evidence type="ECO:0000313" key="6">
    <source>
        <dbReference type="Proteomes" id="UP000034150"/>
    </source>
</evidence>
<name>A0A0M2JZS2_9MYCO</name>
<evidence type="ECO:0000256" key="2">
    <source>
        <dbReference type="ARBA" id="ARBA00006411"/>
    </source>
</evidence>
<evidence type="ECO:0008006" key="7">
    <source>
        <dbReference type="Google" id="ProtNLM"/>
    </source>
</evidence>
<dbReference type="Pfam" id="PF14011">
    <property type="entry name" value="ESX-1_EspG"/>
    <property type="match status" value="1"/>
</dbReference>
<dbReference type="AlphaFoldDB" id="A0A0M2JZS2"/>
<reference evidence="5 6" key="1">
    <citation type="journal article" date="2015" name="Genome Announc.">
        <title>Draft Genome Sequence of Mycobacterium obuense Strain UC1, Isolated from Patient Sputum.</title>
        <authorList>
            <person name="Greninger A.L."/>
            <person name="Cunningham G."/>
            <person name="Hsu E.D."/>
            <person name="Yu J.M."/>
            <person name="Chiu C.Y."/>
            <person name="Miller S."/>
        </authorList>
    </citation>
    <scope>NUCLEOTIDE SEQUENCE [LARGE SCALE GENOMIC DNA]</scope>
    <source>
        <strain evidence="5 6">UC1</strain>
    </source>
</reference>
<gene>
    <name evidence="5" type="ORF">WN67_18795</name>
</gene>
<evidence type="ECO:0000256" key="4">
    <source>
        <dbReference type="ARBA" id="ARBA00023186"/>
    </source>
</evidence>
<keyword evidence="6" id="KW-1185">Reference proteome</keyword>
<comment type="similarity">
    <text evidence="2">Belongs to the EspG family.</text>
</comment>
<evidence type="ECO:0000256" key="1">
    <source>
        <dbReference type="ARBA" id="ARBA00004496"/>
    </source>
</evidence>
<accession>A0A0M2JZS2</accession>